<feature type="chain" id="PRO_5040364051" description="Secreted protein" evidence="1">
    <location>
        <begin position="25"/>
        <end position="98"/>
    </location>
</feature>
<keyword evidence="1" id="KW-0732">Signal</keyword>
<proteinExistence type="predicted"/>
<name>A0A9P5NF80_GYMJU</name>
<reference evidence="2" key="1">
    <citation type="submission" date="2020-11" db="EMBL/GenBank/DDBJ databases">
        <authorList>
            <consortium name="DOE Joint Genome Institute"/>
            <person name="Ahrendt S."/>
            <person name="Riley R."/>
            <person name="Andreopoulos W."/>
            <person name="LaButti K."/>
            <person name="Pangilinan J."/>
            <person name="Ruiz-duenas F.J."/>
            <person name="Barrasa J.M."/>
            <person name="Sanchez-Garcia M."/>
            <person name="Camarero S."/>
            <person name="Miyauchi S."/>
            <person name="Serrano A."/>
            <person name="Linde D."/>
            <person name="Babiker R."/>
            <person name="Drula E."/>
            <person name="Ayuso-Fernandez I."/>
            <person name="Pacheco R."/>
            <person name="Padilla G."/>
            <person name="Ferreira P."/>
            <person name="Barriuso J."/>
            <person name="Kellner H."/>
            <person name="Castanera R."/>
            <person name="Alfaro M."/>
            <person name="Ramirez L."/>
            <person name="Pisabarro A.G."/>
            <person name="Kuo A."/>
            <person name="Tritt A."/>
            <person name="Lipzen A."/>
            <person name="He G."/>
            <person name="Yan M."/>
            <person name="Ng V."/>
            <person name="Cullen D."/>
            <person name="Martin F."/>
            <person name="Rosso M.-N."/>
            <person name="Henrissat B."/>
            <person name="Hibbett D."/>
            <person name="Martinez A.T."/>
            <person name="Grigoriev I.V."/>
        </authorList>
    </citation>
    <scope>NUCLEOTIDE SEQUENCE</scope>
    <source>
        <strain evidence="2">AH 44721</strain>
    </source>
</reference>
<evidence type="ECO:0008006" key="4">
    <source>
        <dbReference type="Google" id="ProtNLM"/>
    </source>
</evidence>
<comment type="caution">
    <text evidence="2">The sequence shown here is derived from an EMBL/GenBank/DDBJ whole genome shotgun (WGS) entry which is preliminary data.</text>
</comment>
<accession>A0A9P5NF80</accession>
<gene>
    <name evidence="2" type="ORF">CPB84DRAFT_1791339</name>
</gene>
<dbReference type="EMBL" id="JADNYJ010000127">
    <property type="protein sequence ID" value="KAF8881936.1"/>
    <property type="molecule type" value="Genomic_DNA"/>
</dbReference>
<evidence type="ECO:0000313" key="2">
    <source>
        <dbReference type="EMBL" id="KAF8881936.1"/>
    </source>
</evidence>
<protein>
    <recommendedName>
        <fullName evidence="4">Secreted protein</fullName>
    </recommendedName>
</protein>
<dbReference type="AlphaFoldDB" id="A0A9P5NF80"/>
<feature type="signal peptide" evidence="1">
    <location>
        <begin position="1"/>
        <end position="24"/>
    </location>
</feature>
<evidence type="ECO:0000256" key="1">
    <source>
        <dbReference type="SAM" id="SignalP"/>
    </source>
</evidence>
<dbReference type="Proteomes" id="UP000724874">
    <property type="component" value="Unassembled WGS sequence"/>
</dbReference>
<organism evidence="2 3">
    <name type="scientific">Gymnopilus junonius</name>
    <name type="common">Spectacular rustgill mushroom</name>
    <name type="synonym">Gymnopilus spectabilis subsp. junonius</name>
    <dbReference type="NCBI Taxonomy" id="109634"/>
    <lineage>
        <taxon>Eukaryota</taxon>
        <taxon>Fungi</taxon>
        <taxon>Dikarya</taxon>
        <taxon>Basidiomycota</taxon>
        <taxon>Agaricomycotina</taxon>
        <taxon>Agaricomycetes</taxon>
        <taxon>Agaricomycetidae</taxon>
        <taxon>Agaricales</taxon>
        <taxon>Agaricineae</taxon>
        <taxon>Hymenogastraceae</taxon>
        <taxon>Gymnopilus</taxon>
    </lineage>
</organism>
<sequence length="98" mass="11370">MNLCEIMLGLCCAVVAELVELSRSSPKPTLHIPLFHVQKRVRSHTLNSQICLPNNFRQASYRFARVDPIPPKFYEVNLMLALRTVIHRLPNEYTHESR</sequence>
<keyword evidence="3" id="KW-1185">Reference proteome</keyword>
<evidence type="ECO:0000313" key="3">
    <source>
        <dbReference type="Proteomes" id="UP000724874"/>
    </source>
</evidence>